<dbReference type="Proteomes" id="UP000521872">
    <property type="component" value="Unassembled WGS sequence"/>
</dbReference>
<gene>
    <name evidence="3" type="ORF">D9613_010674</name>
</gene>
<sequence>MSMFSFSEEDLLTSMTSLVHPSCTLLIAVADKPNSSRKFHDEVKVSADLPVLLAELSMVRPQTSSSSSKGQGQLSLDSLKLKISRFSSELSDLPDSETWNLTNPSQTTPPLPGLLTTLLQHECHGDGGVSSAIDHEESQKTPTRISQLSDDDLEHSWTSPLLGHGEVRSAHARAKQARYRKDAQEATLKENIEEILQLMKEKDVRLGEFMTWIFNPKNKQGRVSHHEFFVFENEVSQILDWWMCSRAAKEEITSWAEDYIADVLSKEAKMVTGSTYTYSLRTGNPRAIILDNWLLNPTGKPNSWVEVDLVQEHLNFWIKSFYKAHGSNASWDWLKLISPCVDVLRELARNFHGMLGADQGTRHAEPQLAKDIESLMKYISEHDVYKIRKGRTLDDDEPPAKDVITAGFHSLTMGAKNPLSEYNDAFARLQRRRRMKSVAEMKKNLNVNVEPPLQEQVPTTQETLNRFPADPDSTARVAFTNPTTDMASEDNPFVTDPLTFELAEDEGMEALGEVELILEDLENGQVEELFPVFVEGDVALDMDEVADEEMSDDDSGCGSDDD</sequence>
<dbReference type="Pfam" id="PF20231">
    <property type="entry name" value="DUF6589"/>
    <property type="match status" value="1"/>
</dbReference>
<dbReference type="AlphaFoldDB" id="A0A8H4QFV8"/>
<keyword evidence="4" id="KW-1185">Reference proteome</keyword>
<name>A0A8H4QFV8_9AGAR</name>
<proteinExistence type="predicted"/>
<evidence type="ECO:0000313" key="4">
    <source>
        <dbReference type="Proteomes" id="UP000521872"/>
    </source>
</evidence>
<comment type="caution">
    <text evidence="3">The sequence shown here is derived from an EMBL/GenBank/DDBJ whole genome shotgun (WGS) entry which is preliminary data.</text>
</comment>
<feature type="domain" description="DUF6589" evidence="2">
    <location>
        <begin position="286"/>
        <end position="363"/>
    </location>
</feature>
<protein>
    <recommendedName>
        <fullName evidence="2">DUF6589 domain-containing protein</fullName>
    </recommendedName>
</protein>
<evidence type="ECO:0000256" key="1">
    <source>
        <dbReference type="SAM" id="MobiDB-lite"/>
    </source>
</evidence>
<evidence type="ECO:0000259" key="2">
    <source>
        <dbReference type="Pfam" id="PF20231"/>
    </source>
</evidence>
<reference evidence="3 4" key="1">
    <citation type="submission" date="2019-12" db="EMBL/GenBank/DDBJ databases">
        <authorList>
            <person name="Floudas D."/>
            <person name="Bentzer J."/>
            <person name="Ahren D."/>
            <person name="Johansson T."/>
            <person name="Persson P."/>
            <person name="Tunlid A."/>
        </authorList>
    </citation>
    <scope>NUCLEOTIDE SEQUENCE [LARGE SCALE GENOMIC DNA]</scope>
    <source>
        <strain evidence="3 4">CBS 102.39</strain>
    </source>
</reference>
<dbReference type="InterPro" id="IPR046496">
    <property type="entry name" value="DUF6589"/>
</dbReference>
<accession>A0A8H4QFV8</accession>
<organism evidence="3 4">
    <name type="scientific">Agrocybe pediades</name>
    <dbReference type="NCBI Taxonomy" id="84607"/>
    <lineage>
        <taxon>Eukaryota</taxon>
        <taxon>Fungi</taxon>
        <taxon>Dikarya</taxon>
        <taxon>Basidiomycota</taxon>
        <taxon>Agaricomycotina</taxon>
        <taxon>Agaricomycetes</taxon>
        <taxon>Agaricomycetidae</taxon>
        <taxon>Agaricales</taxon>
        <taxon>Agaricineae</taxon>
        <taxon>Strophariaceae</taxon>
        <taxon>Agrocybe</taxon>
    </lineage>
</organism>
<dbReference type="EMBL" id="JAACJL010000059">
    <property type="protein sequence ID" value="KAF4610292.1"/>
    <property type="molecule type" value="Genomic_DNA"/>
</dbReference>
<feature type="region of interest" description="Disordered" evidence="1">
    <location>
        <begin position="125"/>
        <end position="150"/>
    </location>
</feature>
<evidence type="ECO:0000313" key="3">
    <source>
        <dbReference type="EMBL" id="KAF4610292.1"/>
    </source>
</evidence>